<dbReference type="Pfam" id="PF07589">
    <property type="entry name" value="PEP-CTERM"/>
    <property type="match status" value="1"/>
</dbReference>
<evidence type="ECO:0000259" key="2">
    <source>
        <dbReference type="Pfam" id="PF07589"/>
    </source>
</evidence>
<gene>
    <name evidence="3" type="ORF">FGF66_10005</name>
</gene>
<accession>A0A5C4S5B6</accession>
<reference evidence="3 4" key="1">
    <citation type="submission" date="2019-05" db="EMBL/GenBank/DDBJ databases">
        <title>Draft Whole-Genome sequence of the green sulfur bacterium Chlorobaculum thiosulfatiphilum DSM 249.</title>
        <authorList>
            <person name="Meyer T.E."/>
            <person name="Kyndt J.A."/>
        </authorList>
    </citation>
    <scope>NUCLEOTIDE SEQUENCE [LARGE SCALE GENOMIC DNA]</scope>
    <source>
        <strain evidence="3 4">DSM 249</strain>
    </source>
</reference>
<evidence type="ECO:0000313" key="3">
    <source>
        <dbReference type="EMBL" id="TNJ38229.1"/>
    </source>
</evidence>
<dbReference type="Proteomes" id="UP000308271">
    <property type="component" value="Unassembled WGS sequence"/>
</dbReference>
<comment type="caution">
    <text evidence="3">The sequence shown here is derived from an EMBL/GenBank/DDBJ whole genome shotgun (WGS) entry which is preliminary data.</text>
</comment>
<dbReference type="InterPro" id="IPR013424">
    <property type="entry name" value="Ice-binding_C"/>
</dbReference>
<proteinExistence type="predicted"/>
<keyword evidence="1" id="KW-1133">Transmembrane helix</keyword>
<keyword evidence="1" id="KW-0472">Membrane</keyword>
<dbReference type="NCBIfam" id="TIGR02595">
    <property type="entry name" value="PEP_CTERM"/>
    <property type="match status" value="1"/>
</dbReference>
<keyword evidence="4" id="KW-1185">Reference proteome</keyword>
<feature type="domain" description="Ice-binding protein C-terminal" evidence="2">
    <location>
        <begin position="224"/>
        <end position="244"/>
    </location>
</feature>
<protein>
    <submittedName>
        <fullName evidence="3">PEP-CTERM sorting domain-containing protein</fullName>
    </submittedName>
</protein>
<keyword evidence="1" id="KW-0812">Transmembrane</keyword>
<organism evidence="3 4">
    <name type="scientific">Chlorobaculum thiosulfatiphilum</name>
    <name type="common">Chlorobium limicola f.sp. thiosulfatophilum</name>
    <dbReference type="NCBI Taxonomy" id="115852"/>
    <lineage>
        <taxon>Bacteria</taxon>
        <taxon>Pseudomonadati</taxon>
        <taxon>Chlorobiota</taxon>
        <taxon>Chlorobiia</taxon>
        <taxon>Chlorobiales</taxon>
        <taxon>Chlorobiaceae</taxon>
        <taxon>Chlorobaculum</taxon>
    </lineage>
</organism>
<evidence type="ECO:0000256" key="1">
    <source>
        <dbReference type="SAM" id="Phobius"/>
    </source>
</evidence>
<name>A0A5C4S5B6_CHLTI</name>
<sequence>MGGGMKKILISVSVIMVSMMITDRAYASGLINLNFGPSYTGLAASPSGTPSDFWNSMDYPALEDYNADNGNDLEEPLSLLDSKKNETSVALTGYYSEHLNYIRDSETAFPGNALMNSYAQVTPGNTGTIEFTGLTPGTYKVYVYSQNENFLANNALSITANTVTFSTKDSDGTLGNFESPYNYATATVIVGNDTNLLMTFSGLSATTQGDVNGIQIASMKSIEAVPEPGSVMLLGVGGILVFGFMNLKARKESAFNI</sequence>
<dbReference type="AlphaFoldDB" id="A0A5C4S5B6"/>
<feature type="transmembrane region" description="Helical" evidence="1">
    <location>
        <begin position="229"/>
        <end position="247"/>
    </location>
</feature>
<dbReference type="EMBL" id="VDCH01000024">
    <property type="protein sequence ID" value="TNJ38229.1"/>
    <property type="molecule type" value="Genomic_DNA"/>
</dbReference>
<evidence type="ECO:0000313" key="4">
    <source>
        <dbReference type="Proteomes" id="UP000308271"/>
    </source>
</evidence>